<dbReference type="Pfam" id="PF08268">
    <property type="entry name" value="FBA_3"/>
    <property type="match status" value="1"/>
</dbReference>
<accession>A0AA38WL38</accession>
<feature type="domain" description="F-box" evidence="1">
    <location>
        <begin position="8"/>
        <end position="54"/>
    </location>
</feature>
<dbReference type="Pfam" id="PF07734">
    <property type="entry name" value="FBA_1"/>
    <property type="match status" value="1"/>
</dbReference>
<reference evidence="2" key="1">
    <citation type="submission" date="2023-03" db="EMBL/GenBank/DDBJ databases">
        <title>Chromosome-scale reference genome and RAD-based genetic map of yellow starthistle (Centaurea solstitialis) reveal putative structural variation and QTLs associated with invader traits.</title>
        <authorList>
            <person name="Reatini B."/>
            <person name="Cang F.A."/>
            <person name="Jiang Q."/>
            <person name="Mckibben M.T.W."/>
            <person name="Barker M.S."/>
            <person name="Rieseberg L.H."/>
            <person name="Dlugosch K.M."/>
        </authorList>
    </citation>
    <scope>NUCLEOTIDE SEQUENCE</scope>
    <source>
        <strain evidence="2">CAN-66</strain>
        <tissue evidence="2">Leaf</tissue>
    </source>
</reference>
<protein>
    <recommendedName>
        <fullName evidence="1">F-box domain-containing protein</fullName>
    </recommendedName>
</protein>
<proteinExistence type="predicted"/>
<dbReference type="PANTHER" id="PTHR31672:SF13">
    <property type="entry name" value="F-BOX PROTEIN CPR30-LIKE"/>
    <property type="match status" value="1"/>
</dbReference>
<dbReference type="InterPro" id="IPR006527">
    <property type="entry name" value="F-box-assoc_dom_typ1"/>
</dbReference>
<dbReference type="EMBL" id="JARYMX010000004">
    <property type="protein sequence ID" value="KAJ9553774.1"/>
    <property type="molecule type" value="Genomic_DNA"/>
</dbReference>
<dbReference type="InterPro" id="IPR050796">
    <property type="entry name" value="SCF_F-box_component"/>
</dbReference>
<evidence type="ECO:0000313" key="2">
    <source>
        <dbReference type="EMBL" id="KAJ9553774.1"/>
    </source>
</evidence>
<comment type="caution">
    <text evidence="2">The sequence shown here is derived from an EMBL/GenBank/DDBJ whole genome shotgun (WGS) entry which is preliminary data.</text>
</comment>
<sequence length="568" mass="64720">MASPHQHPTTIENLPGELLWEILIRIPAKPLARMRCVSKPWNALLSKPSFIKSHRHCSIEINDETLLVLTDGDLHNPFSVMAHFSESDLDIARSVILPVAISTSESLTVKFLGSVNGLICFCYRPDSDHFDFNKLIIQIWNPSLSNVLTLPPCQLPYWCINFNVLHFRFGYDPKTDDYKLVKLMRGVKDWLQVEVYSLRKDSWGLITQSFPSHVTEIFNEDGVYVDGCDGRLHWLGSVGEGRKLQTIVAFDLGMESFSEISLPKSVKDHKESCWHSLGVLAGKLCVRSSSNKPFECEVWVMNEYGVAESWVKHIVVSVFRGLLVPYELKLSIKFLSAISFQMQRMARQHRMVKVVRFGYDLKMDDYKLVKLMRGVKDWLQVEVYSLRKDSWALINQGFPSHVTEIFNENRVYVDGCDGRLHWLGSVGEGRKLQTIVAFDLGTESFSEISLPKSVKDHKESCCWHSLGVMAGKLCVRSSSNKTLECEVWVMNEYGVAESWVKHIVVSMFTGVLIPYGFKLSIKFLSAISVGMQLMARQHRMVKVVRYVESLVWIAPVRSGCIKVQSLQT</sequence>
<dbReference type="InterPro" id="IPR001810">
    <property type="entry name" value="F-box_dom"/>
</dbReference>
<dbReference type="SUPFAM" id="SSF81383">
    <property type="entry name" value="F-box domain"/>
    <property type="match status" value="1"/>
</dbReference>
<dbReference type="Proteomes" id="UP001172457">
    <property type="component" value="Chromosome 4"/>
</dbReference>
<dbReference type="InterPro" id="IPR017451">
    <property type="entry name" value="F-box-assoc_interact_dom"/>
</dbReference>
<dbReference type="AlphaFoldDB" id="A0AA38WL38"/>
<dbReference type="Gene3D" id="1.20.1280.50">
    <property type="match status" value="1"/>
</dbReference>
<dbReference type="PANTHER" id="PTHR31672">
    <property type="entry name" value="BNACNNG10540D PROTEIN"/>
    <property type="match status" value="1"/>
</dbReference>
<dbReference type="InterPro" id="IPR036047">
    <property type="entry name" value="F-box-like_dom_sf"/>
</dbReference>
<evidence type="ECO:0000313" key="3">
    <source>
        <dbReference type="Proteomes" id="UP001172457"/>
    </source>
</evidence>
<dbReference type="NCBIfam" id="TIGR01640">
    <property type="entry name" value="F_box_assoc_1"/>
    <property type="match status" value="2"/>
</dbReference>
<gene>
    <name evidence="2" type="ORF">OSB04_017819</name>
</gene>
<organism evidence="2 3">
    <name type="scientific">Centaurea solstitialis</name>
    <name type="common">yellow star-thistle</name>
    <dbReference type="NCBI Taxonomy" id="347529"/>
    <lineage>
        <taxon>Eukaryota</taxon>
        <taxon>Viridiplantae</taxon>
        <taxon>Streptophyta</taxon>
        <taxon>Embryophyta</taxon>
        <taxon>Tracheophyta</taxon>
        <taxon>Spermatophyta</taxon>
        <taxon>Magnoliopsida</taxon>
        <taxon>eudicotyledons</taxon>
        <taxon>Gunneridae</taxon>
        <taxon>Pentapetalae</taxon>
        <taxon>asterids</taxon>
        <taxon>campanulids</taxon>
        <taxon>Asterales</taxon>
        <taxon>Asteraceae</taxon>
        <taxon>Carduoideae</taxon>
        <taxon>Cardueae</taxon>
        <taxon>Centaureinae</taxon>
        <taxon>Centaurea</taxon>
    </lineage>
</organism>
<dbReference type="Pfam" id="PF00646">
    <property type="entry name" value="F-box"/>
    <property type="match status" value="1"/>
</dbReference>
<dbReference type="PROSITE" id="PS50181">
    <property type="entry name" value="FBOX"/>
    <property type="match status" value="1"/>
</dbReference>
<keyword evidence="3" id="KW-1185">Reference proteome</keyword>
<dbReference type="InterPro" id="IPR013187">
    <property type="entry name" value="F-box-assoc_dom_typ3"/>
</dbReference>
<evidence type="ECO:0000259" key="1">
    <source>
        <dbReference type="PROSITE" id="PS50181"/>
    </source>
</evidence>
<name>A0AA38WL38_9ASTR</name>
<dbReference type="CDD" id="cd22157">
    <property type="entry name" value="F-box_AtFBW1-like"/>
    <property type="match status" value="1"/>
</dbReference>